<gene>
    <name evidence="9" type="ORF">X929_03475</name>
</gene>
<dbReference type="Pfam" id="PF00528">
    <property type="entry name" value="BPD_transp_1"/>
    <property type="match status" value="1"/>
</dbReference>
<keyword evidence="2 7" id="KW-0813">Transport</keyword>
<keyword evidence="5 7" id="KW-1133">Transmembrane helix</keyword>
<feature type="transmembrane region" description="Helical" evidence="7">
    <location>
        <begin position="141"/>
        <end position="162"/>
    </location>
</feature>
<sequence length="277" mass="31335">MRSRKVSPIEQVAVHGLLIIWLLISVIPFVWMVSTSFKGPGEIFIFPPRWIPRNPTFNNYIDLFQEMNFGRPFLNSVLVSLSTTFLSVLIATMAGYGFAKFHFKNKNLLFLFILGTIMVPGQITMIPVFLLLSRLNLLNTYWGLILPAIANAFNIFFMRQYIMGVPDELIEAAKIDGAHEGWIFFRIILPLARPAMAAITIFTFTGSWNNFLWPLIIATDESMYTLPVAVSVLGGQYTENIAMQMAGSVIVILPLIIVFLFTQRYFIKGITFTGMKG</sequence>
<feature type="transmembrane region" description="Helical" evidence="7">
    <location>
        <begin position="183"/>
        <end position="204"/>
    </location>
</feature>
<dbReference type="PANTHER" id="PTHR43744:SF8">
    <property type="entry name" value="SN-GLYCEROL-3-PHOSPHATE TRANSPORT SYSTEM PERMEASE PROTEIN UGPE"/>
    <property type="match status" value="1"/>
</dbReference>
<comment type="similarity">
    <text evidence="7">Belongs to the binding-protein-dependent transport system permease family.</text>
</comment>
<accession>A0A2K1P3A5</accession>
<evidence type="ECO:0000256" key="6">
    <source>
        <dbReference type="ARBA" id="ARBA00023136"/>
    </source>
</evidence>
<evidence type="ECO:0000256" key="3">
    <source>
        <dbReference type="ARBA" id="ARBA00022475"/>
    </source>
</evidence>
<dbReference type="OrthoDB" id="9787837at2"/>
<evidence type="ECO:0000256" key="7">
    <source>
        <dbReference type="RuleBase" id="RU363032"/>
    </source>
</evidence>
<evidence type="ECO:0000256" key="1">
    <source>
        <dbReference type="ARBA" id="ARBA00004651"/>
    </source>
</evidence>
<evidence type="ECO:0000256" key="2">
    <source>
        <dbReference type="ARBA" id="ARBA00022448"/>
    </source>
</evidence>
<dbReference type="Proteomes" id="UP000236434">
    <property type="component" value="Unassembled WGS sequence"/>
</dbReference>
<dbReference type="InterPro" id="IPR000515">
    <property type="entry name" value="MetI-like"/>
</dbReference>
<feature type="transmembrane region" description="Helical" evidence="7">
    <location>
        <begin position="241"/>
        <end position="261"/>
    </location>
</feature>
<organism evidence="9 10">
    <name type="scientific">Petrotoga olearia DSM 13574</name>
    <dbReference type="NCBI Taxonomy" id="1122955"/>
    <lineage>
        <taxon>Bacteria</taxon>
        <taxon>Thermotogati</taxon>
        <taxon>Thermotogota</taxon>
        <taxon>Thermotogae</taxon>
        <taxon>Petrotogales</taxon>
        <taxon>Petrotogaceae</taxon>
        <taxon>Petrotoga</taxon>
    </lineage>
</organism>
<comment type="subcellular location">
    <subcellularLocation>
        <location evidence="1 7">Cell membrane</location>
        <topology evidence="1 7">Multi-pass membrane protein</topology>
    </subcellularLocation>
</comment>
<dbReference type="PANTHER" id="PTHR43744">
    <property type="entry name" value="ABC TRANSPORTER PERMEASE PROTEIN MG189-RELATED-RELATED"/>
    <property type="match status" value="1"/>
</dbReference>
<evidence type="ECO:0000256" key="4">
    <source>
        <dbReference type="ARBA" id="ARBA00022692"/>
    </source>
</evidence>
<evidence type="ECO:0000256" key="5">
    <source>
        <dbReference type="ARBA" id="ARBA00022989"/>
    </source>
</evidence>
<dbReference type="PROSITE" id="PS50928">
    <property type="entry name" value="ABC_TM1"/>
    <property type="match status" value="1"/>
</dbReference>
<evidence type="ECO:0000259" key="8">
    <source>
        <dbReference type="PROSITE" id="PS50928"/>
    </source>
</evidence>
<name>A0A2K1P3A5_9BACT</name>
<dbReference type="SUPFAM" id="SSF161098">
    <property type="entry name" value="MetI-like"/>
    <property type="match status" value="1"/>
</dbReference>
<feature type="transmembrane region" description="Helical" evidence="7">
    <location>
        <begin position="12"/>
        <end position="31"/>
    </location>
</feature>
<dbReference type="EMBL" id="AZRL01000006">
    <property type="protein sequence ID" value="PNR97275.1"/>
    <property type="molecule type" value="Genomic_DNA"/>
</dbReference>
<keyword evidence="6 7" id="KW-0472">Membrane</keyword>
<reference evidence="9 10" key="1">
    <citation type="submission" date="2013-12" db="EMBL/GenBank/DDBJ databases">
        <title>Comparative genomics of Petrotoga isolates.</title>
        <authorList>
            <person name="Nesbo C.L."/>
            <person name="Charchuk R."/>
            <person name="Chow K."/>
        </authorList>
    </citation>
    <scope>NUCLEOTIDE SEQUENCE [LARGE SCALE GENOMIC DNA]</scope>
    <source>
        <strain evidence="9 10">DSM 13574</strain>
    </source>
</reference>
<keyword evidence="4 7" id="KW-0812">Transmembrane</keyword>
<dbReference type="RefSeq" id="WP_103066644.1">
    <property type="nucleotide sequence ID" value="NZ_AZRL01000006.1"/>
</dbReference>
<feature type="transmembrane region" description="Helical" evidence="7">
    <location>
        <begin position="108"/>
        <end position="129"/>
    </location>
</feature>
<dbReference type="Gene3D" id="1.10.3720.10">
    <property type="entry name" value="MetI-like"/>
    <property type="match status" value="1"/>
</dbReference>
<evidence type="ECO:0000313" key="9">
    <source>
        <dbReference type="EMBL" id="PNR97275.1"/>
    </source>
</evidence>
<feature type="transmembrane region" description="Helical" evidence="7">
    <location>
        <begin position="73"/>
        <end position="96"/>
    </location>
</feature>
<dbReference type="GO" id="GO:0005886">
    <property type="term" value="C:plasma membrane"/>
    <property type="evidence" value="ECO:0007669"/>
    <property type="project" value="UniProtKB-SubCell"/>
</dbReference>
<dbReference type="CDD" id="cd06261">
    <property type="entry name" value="TM_PBP2"/>
    <property type="match status" value="1"/>
</dbReference>
<keyword evidence="3" id="KW-1003">Cell membrane</keyword>
<proteinExistence type="inferred from homology"/>
<dbReference type="GO" id="GO:0055085">
    <property type="term" value="P:transmembrane transport"/>
    <property type="evidence" value="ECO:0007669"/>
    <property type="project" value="InterPro"/>
</dbReference>
<protein>
    <submittedName>
        <fullName evidence="9">Sugar ABC transporter permease</fullName>
    </submittedName>
</protein>
<dbReference type="InterPro" id="IPR035906">
    <property type="entry name" value="MetI-like_sf"/>
</dbReference>
<feature type="domain" description="ABC transmembrane type-1" evidence="8">
    <location>
        <begin position="73"/>
        <end position="262"/>
    </location>
</feature>
<evidence type="ECO:0000313" key="10">
    <source>
        <dbReference type="Proteomes" id="UP000236434"/>
    </source>
</evidence>
<dbReference type="AlphaFoldDB" id="A0A2K1P3A5"/>
<comment type="caution">
    <text evidence="9">The sequence shown here is derived from an EMBL/GenBank/DDBJ whole genome shotgun (WGS) entry which is preliminary data.</text>
</comment>